<dbReference type="EMBL" id="KZ857403">
    <property type="protein sequence ID" value="RDX49702.1"/>
    <property type="molecule type" value="Genomic_DNA"/>
</dbReference>
<organism evidence="2 3">
    <name type="scientific">Lentinus brumalis</name>
    <dbReference type="NCBI Taxonomy" id="2498619"/>
    <lineage>
        <taxon>Eukaryota</taxon>
        <taxon>Fungi</taxon>
        <taxon>Dikarya</taxon>
        <taxon>Basidiomycota</taxon>
        <taxon>Agaricomycotina</taxon>
        <taxon>Agaricomycetes</taxon>
        <taxon>Polyporales</taxon>
        <taxon>Polyporaceae</taxon>
        <taxon>Lentinus</taxon>
    </lineage>
</organism>
<accession>A0A371DB48</accession>
<dbReference type="OrthoDB" id="2792339at2759"/>
<sequence>MKALSLALSHIYLHLAHSLPRARSMSSSTHNKSLELGLRSIESIRIHGLARDNDGVPVPIDLRREVPLDPELISSVFNPDPPLPSLPPTPDGPRTVGNVHLEVELDQCLQSSISTHYTEARYVDIKAGLEEKYAKRSAVYSLRIMPPCPYEVPPLVIKVAEEHRGHHVAREAGVYRYLEPIQGLVVPRCYGYFRTAVDQRALTILPWDPECAYPKDPSKVNIFKPPHPSASLNIILLERVGDSFEPTAQEMSREDLIFFRSELVAMSTEVTRLLVHIDNSEDGLNPDDVRLAPKSSLGLEGKTESKTLSRSFRFRIIDFGRACMFTEDGVLPGEAEDWAEQMRDIVKPCD</sequence>
<dbReference type="Proteomes" id="UP000256964">
    <property type="component" value="Unassembled WGS sequence"/>
</dbReference>
<evidence type="ECO:0000313" key="2">
    <source>
        <dbReference type="EMBL" id="RDX49702.1"/>
    </source>
</evidence>
<evidence type="ECO:0008006" key="4">
    <source>
        <dbReference type="Google" id="ProtNLM"/>
    </source>
</evidence>
<feature type="chain" id="PRO_5016884608" description="Protein kinase domain-containing protein" evidence="1">
    <location>
        <begin position="19"/>
        <end position="350"/>
    </location>
</feature>
<dbReference type="AlphaFoldDB" id="A0A371DB48"/>
<reference evidence="2 3" key="1">
    <citation type="journal article" date="2018" name="Biotechnol. Biofuels">
        <title>Integrative visual omics of the white-rot fungus Polyporus brumalis exposes the biotechnological potential of its oxidative enzymes for delignifying raw plant biomass.</title>
        <authorList>
            <person name="Miyauchi S."/>
            <person name="Rancon A."/>
            <person name="Drula E."/>
            <person name="Hage H."/>
            <person name="Chaduli D."/>
            <person name="Favel A."/>
            <person name="Grisel S."/>
            <person name="Henrissat B."/>
            <person name="Herpoel-Gimbert I."/>
            <person name="Ruiz-Duenas F.J."/>
            <person name="Chevret D."/>
            <person name="Hainaut M."/>
            <person name="Lin J."/>
            <person name="Wang M."/>
            <person name="Pangilinan J."/>
            <person name="Lipzen A."/>
            <person name="Lesage-Meessen L."/>
            <person name="Navarro D."/>
            <person name="Riley R."/>
            <person name="Grigoriev I.V."/>
            <person name="Zhou S."/>
            <person name="Raouche S."/>
            <person name="Rosso M.N."/>
        </authorList>
    </citation>
    <scope>NUCLEOTIDE SEQUENCE [LARGE SCALE GENOMIC DNA]</scope>
    <source>
        <strain evidence="2 3">BRFM 1820</strain>
    </source>
</reference>
<proteinExistence type="predicted"/>
<gene>
    <name evidence="2" type="ORF">OH76DRAFT_1556171</name>
</gene>
<keyword evidence="3" id="KW-1185">Reference proteome</keyword>
<evidence type="ECO:0000256" key="1">
    <source>
        <dbReference type="SAM" id="SignalP"/>
    </source>
</evidence>
<feature type="signal peptide" evidence="1">
    <location>
        <begin position="1"/>
        <end position="18"/>
    </location>
</feature>
<name>A0A371DB48_9APHY</name>
<protein>
    <recommendedName>
        <fullName evidence="4">Protein kinase domain-containing protein</fullName>
    </recommendedName>
</protein>
<keyword evidence="1" id="KW-0732">Signal</keyword>
<evidence type="ECO:0000313" key="3">
    <source>
        <dbReference type="Proteomes" id="UP000256964"/>
    </source>
</evidence>